<protein>
    <submittedName>
        <fullName evidence="2">Uncharacterized protein</fullName>
    </submittedName>
</protein>
<sequence>MKRKLFSGQTSLLNFFSKINESNQSEDCMIDLKRERNKILDPGDDGVNCIIIDESLGRKTTDVSFDPTFDEKIKNENFGDSPKVAFIRSHKNNMLPPKNTNTMGTSVFSKANKKYEENKKKELVQKTTFKLPAKSKMGRTKSNDLTLLSLVKRGRPLRPIIFTQLPNMIQELPYEVIQSRIVTKKPTSR</sequence>
<dbReference type="WBParaSite" id="PTRK_0000872350.1">
    <property type="protein sequence ID" value="PTRK_0000872350.1"/>
    <property type="gene ID" value="PTRK_0000872350"/>
</dbReference>
<organism evidence="1 2">
    <name type="scientific">Parastrongyloides trichosuri</name>
    <name type="common">Possum-specific nematode worm</name>
    <dbReference type="NCBI Taxonomy" id="131310"/>
    <lineage>
        <taxon>Eukaryota</taxon>
        <taxon>Metazoa</taxon>
        <taxon>Ecdysozoa</taxon>
        <taxon>Nematoda</taxon>
        <taxon>Chromadorea</taxon>
        <taxon>Rhabditida</taxon>
        <taxon>Tylenchina</taxon>
        <taxon>Panagrolaimomorpha</taxon>
        <taxon>Strongyloidoidea</taxon>
        <taxon>Strongyloididae</taxon>
        <taxon>Parastrongyloides</taxon>
    </lineage>
</organism>
<proteinExistence type="predicted"/>
<evidence type="ECO:0000313" key="1">
    <source>
        <dbReference type="Proteomes" id="UP000038045"/>
    </source>
</evidence>
<evidence type="ECO:0000313" key="2">
    <source>
        <dbReference type="WBParaSite" id="PTRK_0000872350.1"/>
    </source>
</evidence>
<keyword evidence="1" id="KW-1185">Reference proteome</keyword>
<dbReference type="Proteomes" id="UP000038045">
    <property type="component" value="Unplaced"/>
</dbReference>
<name>A0A0N4ZKU0_PARTI</name>
<reference evidence="2" key="1">
    <citation type="submission" date="2017-02" db="UniProtKB">
        <authorList>
            <consortium name="WormBaseParasite"/>
        </authorList>
    </citation>
    <scope>IDENTIFICATION</scope>
</reference>
<dbReference type="AlphaFoldDB" id="A0A0N4ZKU0"/>
<accession>A0A0N4ZKU0</accession>